<comment type="caution">
    <text evidence="1">The sequence shown here is derived from an EMBL/GenBank/DDBJ whole genome shotgun (WGS) entry which is preliminary data.</text>
</comment>
<sequence>MVDLGLLSVGDHLTERLDGMAALLERMSRFELPEQGPVADTMDDLRAMHSLWLQMTDGYSAYLHNEYTAHFVRINERWGITGFDPRDALFLDQVSMADADTGLAEHQLDDLDALLPLAPAFDVNTLIQQELLWRVGGREQLANQDLADGNFFRLLTEVNLAYAGYWSNPFEHFESQCPQVNALQDVKRKFAELLRGRFTSDETVEIELFSEDVDYLCDLLPDEVSAHGYVYSVFGQPCPDGTLMINNFYPGHMSFMHRFTRHLELTEELRRRVRAFYHRKGEIPVEIYETMGFNANIYRTDHRERLLFDISRDRSDIDWFTDQILLSSCRLVPRGTGIGLDDGNELVRVPVLASSLIRVLYPGQVAFFAALFDNISFISGLAGLFLDGDGADGIVACPRIRFRSLVLERRQWLLRESATREFRIALGCWDAPLAVAAWLHAHRLPPRFYLRVRRTAFAGRVHNVAQEFQKPQFFDVDDLWLVQLAHSEVADATEMLVSEELPHAYEPEFVTEVMTLVPDEGD</sequence>
<gene>
    <name evidence="1" type="ORF">BKH31_01860</name>
</gene>
<dbReference type="Proteomes" id="UP000186471">
    <property type="component" value="Unassembled WGS sequence"/>
</dbReference>
<organism evidence="1 2">
    <name type="scientific">Actinomyces oris</name>
    <dbReference type="NCBI Taxonomy" id="544580"/>
    <lineage>
        <taxon>Bacteria</taxon>
        <taxon>Bacillati</taxon>
        <taxon>Actinomycetota</taxon>
        <taxon>Actinomycetes</taxon>
        <taxon>Actinomycetales</taxon>
        <taxon>Actinomycetaceae</taxon>
        <taxon>Actinomyces</taxon>
    </lineage>
</organism>
<evidence type="ECO:0000313" key="1">
    <source>
        <dbReference type="EMBL" id="OLO48684.1"/>
    </source>
</evidence>
<proteinExistence type="predicted"/>
<protein>
    <recommendedName>
        <fullName evidence="3">Lantibiotic dehydratase</fullName>
    </recommendedName>
</protein>
<dbReference type="EMBL" id="MSKK01000005">
    <property type="protein sequence ID" value="OLO48684.1"/>
    <property type="molecule type" value="Genomic_DNA"/>
</dbReference>
<accession>A0A1Q8VKQ6</accession>
<evidence type="ECO:0008006" key="3">
    <source>
        <dbReference type="Google" id="ProtNLM"/>
    </source>
</evidence>
<dbReference type="AlphaFoldDB" id="A0A1Q8VKQ6"/>
<name>A0A1Q8VKQ6_9ACTO</name>
<reference evidence="1 2" key="1">
    <citation type="submission" date="2016-12" db="EMBL/GenBank/DDBJ databases">
        <title>Genomic comparison of strains in the 'Actinomyces naeslundii' group.</title>
        <authorList>
            <person name="Mughal S.R."/>
            <person name="Do T."/>
            <person name="Gilbert S.C."/>
            <person name="Witherden E.A."/>
            <person name="Didelot X."/>
            <person name="Beighton D."/>
        </authorList>
    </citation>
    <scope>NUCLEOTIDE SEQUENCE [LARGE SCALE GENOMIC DNA]</scope>
    <source>
        <strain evidence="1 2">R21091</strain>
    </source>
</reference>
<evidence type="ECO:0000313" key="2">
    <source>
        <dbReference type="Proteomes" id="UP000186471"/>
    </source>
</evidence>